<evidence type="ECO:0000313" key="3">
    <source>
        <dbReference type="EMBL" id="AHE57400.1"/>
    </source>
</evidence>
<gene>
    <name evidence="3" type="ORF">NX02_29160</name>
</gene>
<dbReference type="RefSeq" id="WP_025295488.1">
    <property type="nucleotide sequence ID" value="NZ_CP006644.1"/>
</dbReference>
<keyword evidence="4" id="KW-1185">Reference proteome</keyword>
<dbReference type="PATRIC" id="fig|1123269.5.peg.5720"/>
<dbReference type="Pfam" id="PF00589">
    <property type="entry name" value="Phage_integrase"/>
    <property type="match status" value="1"/>
</dbReference>
<dbReference type="InterPro" id="IPR002104">
    <property type="entry name" value="Integrase_catalytic"/>
</dbReference>
<feature type="domain" description="Tyr recombinase" evidence="2">
    <location>
        <begin position="125"/>
        <end position="323"/>
    </location>
</feature>
<dbReference type="HOGENOM" id="CLU_049025_0_0_5"/>
<dbReference type="KEGG" id="ssan:NX02_29160"/>
<dbReference type="GO" id="GO:0003677">
    <property type="term" value="F:DNA binding"/>
    <property type="evidence" value="ECO:0007669"/>
    <property type="project" value="InterPro"/>
</dbReference>
<dbReference type="Proteomes" id="UP000018851">
    <property type="component" value="Chromosome"/>
</dbReference>
<name>W0ANT6_9SPHN</name>
<proteinExistence type="predicted"/>
<protein>
    <recommendedName>
        <fullName evidence="2">Tyr recombinase domain-containing protein</fullName>
    </recommendedName>
</protein>
<evidence type="ECO:0000259" key="2">
    <source>
        <dbReference type="PROSITE" id="PS51898"/>
    </source>
</evidence>
<dbReference type="Gene3D" id="1.10.443.10">
    <property type="entry name" value="Intergrase catalytic core"/>
    <property type="match status" value="1"/>
</dbReference>
<reference evidence="3 4" key="1">
    <citation type="submission" date="2013-07" db="EMBL/GenBank/DDBJ databases">
        <title>Completed genome of Sphingomonas sanxanigenens NX02.</title>
        <authorList>
            <person name="Ma T."/>
            <person name="Huang H."/>
            <person name="Wu M."/>
            <person name="Li X."/>
            <person name="Li G."/>
        </authorList>
    </citation>
    <scope>NUCLEOTIDE SEQUENCE [LARGE SCALE GENOMIC DNA]</scope>
    <source>
        <strain evidence="3 4">NX02</strain>
    </source>
</reference>
<sequence length="356" mass="40181">MTDYWVEHGSAQASADAIRARLKLMTRFMDREAEAGRLVDPFLPEHLDDRFLERFRSWAIADPIVARKKDDSGNWIDGTSRPRSASTVEESVIQLKAALSHAFNARRTRYVPPLKHKTRDQVTAQRSYRLSVDGIAELLDFTMRGSGNYGGHADRLIPLRRYLIGAVCTLARPDAILDISVEPRREQWMKDERRLALNPAGRLQTKKVRPIVPVVDLLHAWLTETTEWLVCKERKSFDPNQRIDVVEQLRVASVRSAWDTAREALGIPDGWGPKLIRHSMATILAARRVDLVELEIALGHRPLSKTTGRYAIFDPDYLASIRAGIEDVVADLTRKAGPAIHPKLTQAHGNVTVLRA</sequence>
<dbReference type="InterPro" id="IPR011010">
    <property type="entry name" value="DNA_brk_join_enz"/>
</dbReference>
<dbReference type="EMBL" id="CP006644">
    <property type="protein sequence ID" value="AHE57400.1"/>
    <property type="molecule type" value="Genomic_DNA"/>
</dbReference>
<dbReference type="OrthoDB" id="9808346at2"/>
<dbReference type="eggNOG" id="COG0582">
    <property type="taxonomic scope" value="Bacteria"/>
</dbReference>
<keyword evidence="1" id="KW-0233">DNA recombination</keyword>
<dbReference type="AlphaFoldDB" id="W0ANT6"/>
<dbReference type="InterPro" id="IPR013762">
    <property type="entry name" value="Integrase-like_cat_sf"/>
</dbReference>
<dbReference type="GO" id="GO:0006310">
    <property type="term" value="P:DNA recombination"/>
    <property type="evidence" value="ECO:0007669"/>
    <property type="project" value="UniProtKB-KW"/>
</dbReference>
<evidence type="ECO:0000256" key="1">
    <source>
        <dbReference type="ARBA" id="ARBA00023172"/>
    </source>
</evidence>
<dbReference type="PROSITE" id="PS51898">
    <property type="entry name" value="TYR_RECOMBINASE"/>
    <property type="match status" value="1"/>
</dbReference>
<organism evidence="3 4">
    <name type="scientific">Sphingomonas sanxanigenens DSM 19645 = NX02</name>
    <dbReference type="NCBI Taxonomy" id="1123269"/>
    <lineage>
        <taxon>Bacteria</taxon>
        <taxon>Pseudomonadati</taxon>
        <taxon>Pseudomonadota</taxon>
        <taxon>Alphaproteobacteria</taxon>
        <taxon>Sphingomonadales</taxon>
        <taxon>Sphingomonadaceae</taxon>
        <taxon>Sphingomonas</taxon>
    </lineage>
</organism>
<dbReference type="GO" id="GO:0015074">
    <property type="term" value="P:DNA integration"/>
    <property type="evidence" value="ECO:0007669"/>
    <property type="project" value="InterPro"/>
</dbReference>
<dbReference type="SUPFAM" id="SSF56349">
    <property type="entry name" value="DNA breaking-rejoining enzymes"/>
    <property type="match status" value="1"/>
</dbReference>
<accession>W0ANT6</accession>
<dbReference type="STRING" id="1123269.NX02_29160"/>
<evidence type="ECO:0000313" key="4">
    <source>
        <dbReference type="Proteomes" id="UP000018851"/>
    </source>
</evidence>